<proteinExistence type="predicted"/>
<accession>A0ACC0YQ85</accession>
<organism evidence="1 2">
    <name type="scientific">Pistacia integerrima</name>
    <dbReference type="NCBI Taxonomy" id="434235"/>
    <lineage>
        <taxon>Eukaryota</taxon>
        <taxon>Viridiplantae</taxon>
        <taxon>Streptophyta</taxon>
        <taxon>Embryophyta</taxon>
        <taxon>Tracheophyta</taxon>
        <taxon>Spermatophyta</taxon>
        <taxon>Magnoliopsida</taxon>
        <taxon>eudicotyledons</taxon>
        <taxon>Gunneridae</taxon>
        <taxon>Pentapetalae</taxon>
        <taxon>rosids</taxon>
        <taxon>malvids</taxon>
        <taxon>Sapindales</taxon>
        <taxon>Anacardiaceae</taxon>
        <taxon>Pistacia</taxon>
    </lineage>
</organism>
<reference evidence="2" key="1">
    <citation type="journal article" date="2023" name="G3 (Bethesda)">
        <title>Genome assembly and association tests identify interacting loci associated with vigor, precocity, and sex in interspecific pistachio rootstocks.</title>
        <authorList>
            <person name="Palmer W."/>
            <person name="Jacygrad E."/>
            <person name="Sagayaradj S."/>
            <person name="Cavanaugh K."/>
            <person name="Han R."/>
            <person name="Bertier L."/>
            <person name="Beede B."/>
            <person name="Kafkas S."/>
            <person name="Golino D."/>
            <person name="Preece J."/>
            <person name="Michelmore R."/>
        </authorList>
    </citation>
    <scope>NUCLEOTIDE SEQUENCE [LARGE SCALE GENOMIC DNA]</scope>
</reference>
<comment type="caution">
    <text evidence="1">The sequence shown here is derived from an EMBL/GenBank/DDBJ whole genome shotgun (WGS) entry which is preliminary data.</text>
</comment>
<sequence length="129" mass="15146">MGHLHFIPINFVKVFRTSHHVRISWHYYRQTEENYEKWNECLKSYFIANVLWDVVNGDYKKPEESEANYKDWARKNAMALHAIQISYKEETMSALIGNESANYESELLAPNFVIGKPEIAEEGNSQSKM</sequence>
<gene>
    <name evidence="1" type="ORF">Pint_27204</name>
</gene>
<evidence type="ECO:0000313" key="1">
    <source>
        <dbReference type="EMBL" id="KAJ0039761.1"/>
    </source>
</evidence>
<evidence type="ECO:0000313" key="2">
    <source>
        <dbReference type="Proteomes" id="UP001163603"/>
    </source>
</evidence>
<dbReference type="EMBL" id="CM047740">
    <property type="protein sequence ID" value="KAJ0039761.1"/>
    <property type="molecule type" value="Genomic_DNA"/>
</dbReference>
<keyword evidence="2" id="KW-1185">Reference proteome</keyword>
<protein>
    <submittedName>
        <fullName evidence="1">Uncharacterized protein</fullName>
    </submittedName>
</protein>
<name>A0ACC0YQ85_9ROSI</name>
<dbReference type="Proteomes" id="UP001163603">
    <property type="component" value="Chromosome 5"/>
</dbReference>